<gene>
    <name evidence="1" type="ORF">PMIN01_02009</name>
</gene>
<organism evidence="1 2">
    <name type="scientific">Paraphaeosphaeria minitans</name>
    <dbReference type="NCBI Taxonomy" id="565426"/>
    <lineage>
        <taxon>Eukaryota</taxon>
        <taxon>Fungi</taxon>
        <taxon>Dikarya</taxon>
        <taxon>Ascomycota</taxon>
        <taxon>Pezizomycotina</taxon>
        <taxon>Dothideomycetes</taxon>
        <taxon>Pleosporomycetidae</taxon>
        <taxon>Pleosporales</taxon>
        <taxon>Massarineae</taxon>
        <taxon>Didymosphaeriaceae</taxon>
        <taxon>Paraphaeosphaeria</taxon>
    </lineage>
</organism>
<name>A0A9P6KUJ1_9PLEO</name>
<sequence length="108" mass="11756">MSFPVAHLTLNLASCPIYKTCASGPTTLRGFCSTCEPSLAFNDDKDRNLVDTNMGAFDDEVLIGEEVGEQAWKDECGRHVSKKGGWGYGPEFPNHHSFAEDGVKGVFV</sequence>
<accession>A0A9P6KUJ1</accession>
<dbReference type="SUPFAM" id="SSF51316">
    <property type="entry name" value="Mss4-like"/>
    <property type="match status" value="1"/>
</dbReference>
<dbReference type="OrthoDB" id="6329284at2759"/>
<evidence type="ECO:0000313" key="1">
    <source>
        <dbReference type="EMBL" id="KAF9739375.1"/>
    </source>
</evidence>
<dbReference type="AlphaFoldDB" id="A0A9P6KUJ1"/>
<proteinExistence type="predicted"/>
<keyword evidence="2" id="KW-1185">Reference proteome</keyword>
<evidence type="ECO:0000313" key="2">
    <source>
        <dbReference type="Proteomes" id="UP000756921"/>
    </source>
</evidence>
<dbReference type="Proteomes" id="UP000756921">
    <property type="component" value="Unassembled WGS sequence"/>
</dbReference>
<dbReference type="EMBL" id="WJXW01000002">
    <property type="protein sequence ID" value="KAF9739375.1"/>
    <property type="molecule type" value="Genomic_DNA"/>
</dbReference>
<reference evidence="1" key="1">
    <citation type="journal article" date="2020" name="Mol. Plant Microbe Interact.">
        <title>Genome Sequence of the Biocontrol Agent Coniothyrium minitans strain Conio (IMI 134523).</title>
        <authorList>
            <person name="Patel D."/>
            <person name="Shittu T.A."/>
            <person name="Baroncelli R."/>
            <person name="Muthumeenakshi S."/>
            <person name="Osborne T.H."/>
            <person name="Janganan T.K."/>
            <person name="Sreenivasaprasad S."/>
        </authorList>
    </citation>
    <scope>NUCLEOTIDE SEQUENCE</scope>
    <source>
        <strain evidence="1">Conio</strain>
    </source>
</reference>
<dbReference type="InterPro" id="IPR011057">
    <property type="entry name" value="Mss4-like_sf"/>
</dbReference>
<comment type="caution">
    <text evidence="1">The sequence shown here is derived from an EMBL/GenBank/DDBJ whole genome shotgun (WGS) entry which is preliminary data.</text>
</comment>
<protein>
    <submittedName>
        <fullName evidence="1">Uncharacterized protein</fullName>
    </submittedName>
</protein>